<name>A0A1F6ETK6_9BACT</name>
<organism evidence="2 3">
    <name type="scientific">Candidatus Kaiserbacteria bacterium RIFCSPLOWO2_01_FULL_54_24</name>
    <dbReference type="NCBI Taxonomy" id="1798515"/>
    <lineage>
        <taxon>Bacteria</taxon>
        <taxon>Candidatus Kaiseribacteriota</taxon>
    </lineage>
</organism>
<comment type="caution">
    <text evidence="2">The sequence shown here is derived from an EMBL/GenBank/DDBJ whole genome shotgun (WGS) entry which is preliminary data.</text>
</comment>
<dbReference type="PANTHER" id="PTHR37304">
    <property type="entry name" value="MEMBRANE PROTEIN-RELATED"/>
    <property type="match status" value="1"/>
</dbReference>
<feature type="transmembrane region" description="Helical" evidence="1">
    <location>
        <begin position="34"/>
        <end position="59"/>
    </location>
</feature>
<dbReference type="STRING" id="1798515.A3B35_00820"/>
<gene>
    <name evidence="2" type="ORF">A3B35_00820</name>
</gene>
<keyword evidence="1" id="KW-1133">Transmembrane helix</keyword>
<keyword evidence="1" id="KW-0812">Transmembrane</keyword>
<evidence type="ECO:0000256" key="1">
    <source>
        <dbReference type="SAM" id="Phobius"/>
    </source>
</evidence>
<evidence type="ECO:0008006" key="4">
    <source>
        <dbReference type="Google" id="ProtNLM"/>
    </source>
</evidence>
<sequence length="77" mass="8164">MKNLHMVAFILLIVGGINWGLIGLGGFLGSNWNVVGMIFGSWPAVEGLVYLLVGLAAVYELVKHKGNCRQCAGGGMM</sequence>
<dbReference type="Pfam" id="PF04070">
    <property type="entry name" value="DUF378"/>
    <property type="match status" value="1"/>
</dbReference>
<dbReference type="InterPro" id="IPR007211">
    <property type="entry name" value="DUF378"/>
</dbReference>
<dbReference type="AlphaFoldDB" id="A0A1F6ETK6"/>
<evidence type="ECO:0000313" key="3">
    <source>
        <dbReference type="Proteomes" id="UP000177215"/>
    </source>
</evidence>
<accession>A0A1F6ETK6</accession>
<protein>
    <recommendedName>
        <fullName evidence="4">DUF378 domain-containing protein</fullName>
    </recommendedName>
</protein>
<dbReference type="Proteomes" id="UP000177215">
    <property type="component" value="Unassembled WGS sequence"/>
</dbReference>
<evidence type="ECO:0000313" key="2">
    <source>
        <dbReference type="EMBL" id="OGG76930.1"/>
    </source>
</evidence>
<dbReference type="PANTHER" id="PTHR37304:SF1">
    <property type="entry name" value="MEMBRANE PROTEIN"/>
    <property type="match status" value="1"/>
</dbReference>
<keyword evidence="1" id="KW-0472">Membrane</keyword>
<reference evidence="2 3" key="1">
    <citation type="journal article" date="2016" name="Nat. Commun.">
        <title>Thousands of microbial genomes shed light on interconnected biogeochemical processes in an aquifer system.</title>
        <authorList>
            <person name="Anantharaman K."/>
            <person name="Brown C.T."/>
            <person name="Hug L.A."/>
            <person name="Sharon I."/>
            <person name="Castelle C.J."/>
            <person name="Probst A.J."/>
            <person name="Thomas B.C."/>
            <person name="Singh A."/>
            <person name="Wilkins M.J."/>
            <person name="Karaoz U."/>
            <person name="Brodie E.L."/>
            <person name="Williams K.H."/>
            <person name="Hubbard S.S."/>
            <person name="Banfield J.F."/>
        </authorList>
    </citation>
    <scope>NUCLEOTIDE SEQUENCE [LARGE SCALE GENOMIC DNA]</scope>
</reference>
<dbReference type="EMBL" id="MFMC01000031">
    <property type="protein sequence ID" value="OGG76930.1"/>
    <property type="molecule type" value="Genomic_DNA"/>
</dbReference>
<proteinExistence type="predicted"/>
<feature type="transmembrane region" description="Helical" evidence="1">
    <location>
        <begin position="7"/>
        <end position="28"/>
    </location>
</feature>